<dbReference type="AlphaFoldDB" id="E1ZWZ8"/>
<proteinExistence type="inferred from homology"/>
<dbReference type="GO" id="GO:0005506">
    <property type="term" value="F:iron ion binding"/>
    <property type="evidence" value="ECO:0007669"/>
    <property type="project" value="InterPro"/>
</dbReference>
<dbReference type="Proteomes" id="UP000000311">
    <property type="component" value="Unassembled WGS sequence"/>
</dbReference>
<reference evidence="8 9" key="1">
    <citation type="journal article" date="2010" name="Science">
        <title>Genomic comparison of the ants Camponotus floridanus and Harpegnathos saltator.</title>
        <authorList>
            <person name="Bonasio R."/>
            <person name="Zhang G."/>
            <person name="Ye C."/>
            <person name="Mutti N.S."/>
            <person name="Fang X."/>
            <person name="Qin N."/>
            <person name="Donahue G."/>
            <person name="Yang P."/>
            <person name="Li Q."/>
            <person name="Li C."/>
            <person name="Zhang P."/>
            <person name="Huang Z."/>
            <person name="Berger S.L."/>
            <person name="Reinberg D."/>
            <person name="Wang J."/>
            <person name="Liebig J."/>
        </authorList>
    </citation>
    <scope>NUCLEOTIDE SEQUENCE [LARGE SCALE GENOMIC DNA]</scope>
    <source>
        <strain evidence="9">C129</strain>
    </source>
</reference>
<organism evidence="9">
    <name type="scientific">Camponotus floridanus</name>
    <name type="common">Florida carpenter ant</name>
    <dbReference type="NCBI Taxonomy" id="104421"/>
    <lineage>
        <taxon>Eukaryota</taxon>
        <taxon>Metazoa</taxon>
        <taxon>Ecdysozoa</taxon>
        <taxon>Arthropoda</taxon>
        <taxon>Hexapoda</taxon>
        <taxon>Insecta</taxon>
        <taxon>Pterygota</taxon>
        <taxon>Neoptera</taxon>
        <taxon>Endopterygota</taxon>
        <taxon>Hymenoptera</taxon>
        <taxon>Apocrita</taxon>
        <taxon>Aculeata</taxon>
        <taxon>Formicoidea</taxon>
        <taxon>Formicidae</taxon>
        <taxon>Formicinae</taxon>
        <taxon>Camponotus</taxon>
    </lineage>
</organism>
<evidence type="ECO:0000313" key="9">
    <source>
        <dbReference type="Proteomes" id="UP000000311"/>
    </source>
</evidence>
<feature type="non-terminal residue" evidence="8">
    <location>
        <position position="1"/>
    </location>
</feature>
<comment type="cofactor">
    <cofactor evidence="1">
        <name>heme</name>
        <dbReference type="ChEBI" id="CHEBI:30413"/>
    </cofactor>
</comment>
<dbReference type="GO" id="GO:0004497">
    <property type="term" value="F:monooxygenase activity"/>
    <property type="evidence" value="ECO:0007669"/>
    <property type="project" value="UniProtKB-KW"/>
</dbReference>
<keyword evidence="3" id="KW-0349">Heme</keyword>
<keyword evidence="4" id="KW-0479">Metal-binding</keyword>
<evidence type="ECO:0000256" key="5">
    <source>
        <dbReference type="ARBA" id="ARBA00023002"/>
    </source>
</evidence>
<dbReference type="OMA" id="NSANRHY"/>
<dbReference type="EMBL" id="GL434921">
    <property type="protein sequence ID" value="EFN74291.1"/>
    <property type="molecule type" value="Genomic_DNA"/>
</dbReference>
<protein>
    <submittedName>
        <fullName evidence="8">Cytochrome P450 4g15</fullName>
    </submittedName>
</protein>
<evidence type="ECO:0000256" key="7">
    <source>
        <dbReference type="ARBA" id="ARBA00023033"/>
    </source>
</evidence>
<dbReference type="Gene3D" id="1.10.630.10">
    <property type="entry name" value="Cytochrome P450"/>
    <property type="match status" value="1"/>
</dbReference>
<evidence type="ECO:0000256" key="1">
    <source>
        <dbReference type="ARBA" id="ARBA00001971"/>
    </source>
</evidence>
<dbReference type="GO" id="GO:0020037">
    <property type="term" value="F:heme binding"/>
    <property type="evidence" value="ECO:0007669"/>
    <property type="project" value="InterPro"/>
</dbReference>
<evidence type="ECO:0000256" key="4">
    <source>
        <dbReference type="ARBA" id="ARBA00022723"/>
    </source>
</evidence>
<gene>
    <name evidence="8" type="ORF">EAG_00372</name>
</gene>
<evidence type="ECO:0000256" key="3">
    <source>
        <dbReference type="ARBA" id="ARBA00022617"/>
    </source>
</evidence>
<comment type="similarity">
    <text evidence="2">Belongs to the cytochrome P450 family.</text>
</comment>
<keyword evidence="7" id="KW-0503">Monooxygenase</keyword>
<evidence type="ECO:0000256" key="6">
    <source>
        <dbReference type="ARBA" id="ARBA00023004"/>
    </source>
</evidence>
<sequence>GLLITTGDKWRRHRKAIAPTFHMSILKTFVPLFYENSIDLVRRLRDEVGKEFDCHDYLSAVTVDILTETAMGVKREKRQ</sequence>
<dbReference type="PANTHER" id="PTHR24291:SF106">
    <property type="entry name" value="CYTOCHROME P450 4G1-RELATED"/>
    <property type="match status" value="1"/>
</dbReference>
<feature type="non-terminal residue" evidence="8">
    <location>
        <position position="79"/>
    </location>
</feature>
<name>E1ZWZ8_CAMFO</name>
<dbReference type="InParanoid" id="E1ZWZ8"/>
<keyword evidence="9" id="KW-1185">Reference proteome</keyword>
<dbReference type="InterPro" id="IPR050196">
    <property type="entry name" value="Cytochrome_P450_Monoox"/>
</dbReference>
<dbReference type="InterPro" id="IPR036396">
    <property type="entry name" value="Cyt_P450_sf"/>
</dbReference>
<accession>E1ZWZ8</accession>
<dbReference type="PRINTS" id="PR00464">
    <property type="entry name" value="EP450II"/>
</dbReference>
<dbReference type="PANTHER" id="PTHR24291">
    <property type="entry name" value="CYTOCHROME P450 FAMILY 4"/>
    <property type="match status" value="1"/>
</dbReference>
<dbReference type="Pfam" id="PF00067">
    <property type="entry name" value="p450"/>
    <property type="match status" value="1"/>
</dbReference>
<keyword evidence="6" id="KW-0408">Iron</keyword>
<evidence type="ECO:0000256" key="2">
    <source>
        <dbReference type="ARBA" id="ARBA00010617"/>
    </source>
</evidence>
<dbReference type="SUPFAM" id="SSF48264">
    <property type="entry name" value="Cytochrome P450"/>
    <property type="match status" value="1"/>
</dbReference>
<dbReference type="InterPro" id="IPR002402">
    <property type="entry name" value="Cyt_P450_E_grp-II"/>
</dbReference>
<dbReference type="InterPro" id="IPR001128">
    <property type="entry name" value="Cyt_P450"/>
</dbReference>
<dbReference type="GO" id="GO:0016705">
    <property type="term" value="F:oxidoreductase activity, acting on paired donors, with incorporation or reduction of molecular oxygen"/>
    <property type="evidence" value="ECO:0007669"/>
    <property type="project" value="InterPro"/>
</dbReference>
<keyword evidence="5" id="KW-0560">Oxidoreductase</keyword>
<evidence type="ECO:0000313" key="8">
    <source>
        <dbReference type="EMBL" id="EFN74291.1"/>
    </source>
</evidence>